<keyword evidence="4 6" id="KW-0998">Cell outer membrane</keyword>
<keyword evidence="1 6" id="KW-0732">Signal</keyword>
<evidence type="ECO:0000313" key="8">
    <source>
        <dbReference type="Proteomes" id="UP000494216"/>
    </source>
</evidence>
<keyword evidence="8" id="KW-1185">Reference proteome</keyword>
<dbReference type="PROSITE" id="PS51257">
    <property type="entry name" value="PROKAR_LIPOPROTEIN"/>
    <property type="match status" value="1"/>
</dbReference>
<dbReference type="GO" id="GO:0001530">
    <property type="term" value="F:lipopolysaccharide binding"/>
    <property type="evidence" value="ECO:0007669"/>
    <property type="project" value="TreeGrafter"/>
</dbReference>
<dbReference type="PANTHER" id="PTHR38098">
    <property type="entry name" value="LPS-ASSEMBLY LIPOPROTEIN LPTE"/>
    <property type="match status" value="1"/>
</dbReference>
<dbReference type="GO" id="GO:0043165">
    <property type="term" value="P:Gram-negative-bacterium-type cell outer membrane assembly"/>
    <property type="evidence" value="ECO:0007669"/>
    <property type="project" value="UniProtKB-UniRule"/>
</dbReference>
<sequence>MLMKKPIIFIVAILLGACGYHLRGALVLPEGMKNIYLQGGSAEFRDQFRIALKSASGNLVNSSAEAGMIINIVGEDMQRRALSLSSRGRSNEFELNYRLQYELVKGDNVKVLERQPVEVRREYFNDQQDIMAKDNEEAVIRSEMYQQAVQNIITRIQVVLQAKAK</sequence>
<dbReference type="Gene3D" id="3.30.160.150">
    <property type="entry name" value="Lipoprotein like domain"/>
    <property type="match status" value="1"/>
</dbReference>
<dbReference type="GO" id="GO:0009279">
    <property type="term" value="C:cell outer membrane"/>
    <property type="evidence" value="ECO:0007669"/>
    <property type="project" value="UniProtKB-SubCell"/>
</dbReference>
<dbReference type="InterPro" id="IPR007485">
    <property type="entry name" value="LPS_assembly_LptE"/>
</dbReference>
<dbReference type="PANTHER" id="PTHR38098:SF1">
    <property type="entry name" value="LPS-ASSEMBLY LIPOPROTEIN LPTE"/>
    <property type="match status" value="1"/>
</dbReference>
<comment type="similarity">
    <text evidence="6">Belongs to the LptE lipoprotein family.</text>
</comment>
<keyword evidence="3 6" id="KW-0564">Palmitate</keyword>
<comment type="subunit">
    <text evidence="6">Component of the lipopolysaccharide transport and assembly complex. Interacts with LptD.</text>
</comment>
<dbReference type="Pfam" id="PF04390">
    <property type="entry name" value="LptE"/>
    <property type="match status" value="1"/>
</dbReference>
<proteinExistence type="inferred from homology"/>
<accession>A0A8S0WJ65</accession>
<evidence type="ECO:0000256" key="1">
    <source>
        <dbReference type="ARBA" id="ARBA00022729"/>
    </source>
</evidence>
<dbReference type="GO" id="GO:0015920">
    <property type="term" value="P:lipopolysaccharide transport"/>
    <property type="evidence" value="ECO:0007669"/>
    <property type="project" value="TreeGrafter"/>
</dbReference>
<organism evidence="7 8">
    <name type="scientific">Candidatus Methylobacter favarea</name>
    <dbReference type="NCBI Taxonomy" id="2707345"/>
    <lineage>
        <taxon>Bacteria</taxon>
        <taxon>Pseudomonadati</taxon>
        <taxon>Pseudomonadota</taxon>
        <taxon>Gammaproteobacteria</taxon>
        <taxon>Methylococcales</taxon>
        <taxon>Methylococcaceae</taxon>
        <taxon>Methylobacter</taxon>
    </lineage>
</organism>
<evidence type="ECO:0000256" key="5">
    <source>
        <dbReference type="ARBA" id="ARBA00023288"/>
    </source>
</evidence>
<reference evidence="7 8" key="1">
    <citation type="submission" date="2020-02" db="EMBL/GenBank/DDBJ databases">
        <authorList>
            <person name="Hogendoorn C."/>
        </authorList>
    </citation>
    <scope>NUCLEOTIDE SEQUENCE [LARGE SCALE GENOMIC DNA]</scope>
    <source>
        <strain evidence="7">METHB21</strain>
    </source>
</reference>
<comment type="function">
    <text evidence="6">Together with LptD, is involved in the assembly of lipopolysaccharide (LPS) at the surface of the outer membrane. Required for the proper assembly of LptD. Binds LPS and may serve as the LPS recognition site at the outer membrane.</text>
</comment>
<evidence type="ECO:0000256" key="2">
    <source>
        <dbReference type="ARBA" id="ARBA00023136"/>
    </source>
</evidence>
<comment type="caution">
    <text evidence="7">The sequence shown here is derived from an EMBL/GenBank/DDBJ whole genome shotgun (WGS) entry which is preliminary data.</text>
</comment>
<name>A0A8S0WJ65_9GAMM</name>
<keyword evidence="5 6" id="KW-0449">Lipoprotein</keyword>
<dbReference type="HAMAP" id="MF_01186">
    <property type="entry name" value="LPS_assembly_LptE"/>
    <property type="match status" value="1"/>
</dbReference>
<protein>
    <recommendedName>
        <fullName evidence="6">LPS-assembly lipoprotein LptE</fullName>
    </recommendedName>
</protein>
<dbReference type="AlphaFoldDB" id="A0A8S0WJ65"/>
<evidence type="ECO:0000313" key="7">
    <source>
        <dbReference type="EMBL" id="CAA9891084.1"/>
    </source>
</evidence>
<gene>
    <name evidence="6 7" type="primary">lptE</name>
    <name evidence="7" type="ORF">METHB2_340002</name>
</gene>
<dbReference type="EMBL" id="CADCXN010000063">
    <property type="protein sequence ID" value="CAA9891084.1"/>
    <property type="molecule type" value="Genomic_DNA"/>
</dbReference>
<comment type="subcellular location">
    <subcellularLocation>
        <location evidence="6">Cell outer membrane</location>
        <topology evidence="6">Lipid-anchor</topology>
    </subcellularLocation>
</comment>
<keyword evidence="2 6" id="KW-0472">Membrane</keyword>
<dbReference type="Proteomes" id="UP000494216">
    <property type="component" value="Unassembled WGS sequence"/>
</dbReference>
<evidence type="ECO:0000256" key="3">
    <source>
        <dbReference type="ARBA" id="ARBA00023139"/>
    </source>
</evidence>
<evidence type="ECO:0000256" key="6">
    <source>
        <dbReference type="HAMAP-Rule" id="MF_01186"/>
    </source>
</evidence>
<dbReference type="GO" id="GO:1990351">
    <property type="term" value="C:transporter complex"/>
    <property type="evidence" value="ECO:0007669"/>
    <property type="project" value="TreeGrafter"/>
</dbReference>
<evidence type="ECO:0000256" key="4">
    <source>
        <dbReference type="ARBA" id="ARBA00023237"/>
    </source>
</evidence>